<evidence type="ECO:0000256" key="1">
    <source>
        <dbReference type="SAM" id="MobiDB-lite"/>
    </source>
</evidence>
<evidence type="ECO:0000313" key="3">
    <source>
        <dbReference type="Proteomes" id="UP000827092"/>
    </source>
</evidence>
<keyword evidence="3" id="KW-1185">Reference proteome</keyword>
<dbReference type="EMBL" id="JAFNEN010002382">
    <property type="protein sequence ID" value="KAG8172786.1"/>
    <property type="molecule type" value="Genomic_DNA"/>
</dbReference>
<dbReference type="AlphaFoldDB" id="A0AAV6TMS4"/>
<feature type="compositionally biased region" description="Polar residues" evidence="1">
    <location>
        <begin position="92"/>
        <end position="101"/>
    </location>
</feature>
<organism evidence="2 3">
    <name type="scientific">Oedothorax gibbosus</name>
    <dbReference type="NCBI Taxonomy" id="931172"/>
    <lineage>
        <taxon>Eukaryota</taxon>
        <taxon>Metazoa</taxon>
        <taxon>Ecdysozoa</taxon>
        <taxon>Arthropoda</taxon>
        <taxon>Chelicerata</taxon>
        <taxon>Arachnida</taxon>
        <taxon>Araneae</taxon>
        <taxon>Araneomorphae</taxon>
        <taxon>Entelegynae</taxon>
        <taxon>Araneoidea</taxon>
        <taxon>Linyphiidae</taxon>
        <taxon>Erigoninae</taxon>
        <taxon>Oedothorax</taxon>
    </lineage>
</organism>
<dbReference type="Proteomes" id="UP000827092">
    <property type="component" value="Unassembled WGS sequence"/>
</dbReference>
<comment type="caution">
    <text evidence="2">The sequence shown here is derived from an EMBL/GenBank/DDBJ whole genome shotgun (WGS) entry which is preliminary data.</text>
</comment>
<feature type="region of interest" description="Disordered" evidence="1">
    <location>
        <begin position="27"/>
        <end position="236"/>
    </location>
</feature>
<gene>
    <name evidence="2" type="ORF">JTE90_016982</name>
</gene>
<evidence type="ECO:0000313" key="2">
    <source>
        <dbReference type="EMBL" id="KAG8172786.1"/>
    </source>
</evidence>
<feature type="compositionally biased region" description="Polar residues" evidence="1">
    <location>
        <begin position="140"/>
        <end position="154"/>
    </location>
</feature>
<feature type="compositionally biased region" description="Basic and acidic residues" evidence="1">
    <location>
        <begin position="77"/>
        <end position="90"/>
    </location>
</feature>
<proteinExistence type="predicted"/>
<feature type="compositionally biased region" description="Basic residues" evidence="1">
    <location>
        <begin position="42"/>
        <end position="53"/>
    </location>
</feature>
<accession>A0AAV6TMS4</accession>
<sequence length="251" mass="28789">MSMFLRGNLERPNGNPEKYIDQAREAKLPAHPGRNLLDNAKKKPGLYRPRKKNKSDMQWKNSLYRPGKCSRVWPGKSRRDWPKKRFDRGRITTRNWQSNNRPFKASSGRLIKPSRDRSQHKNRTPQHLPDTPAPTGSARLPTTDSTRRSNTGHQEAQRNKPKKSRRGWPGSNRIEKRSGRGRKAARDWQSNDKTFEPSSGRPIRPKRDRPNARQQKAAALSTATTGKGSALPAPSPVSTQLLDYYYQSMQM</sequence>
<feature type="compositionally biased region" description="Basic and acidic residues" evidence="1">
    <location>
        <begin position="173"/>
        <end position="195"/>
    </location>
</feature>
<protein>
    <submittedName>
        <fullName evidence="2">Uncharacterized protein</fullName>
    </submittedName>
</protein>
<name>A0AAV6TMS4_9ARAC</name>
<reference evidence="2 3" key="1">
    <citation type="journal article" date="2022" name="Nat. Ecol. Evol.">
        <title>A masculinizing supergene underlies an exaggerated male reproductive morph in a spider.</title>
        <authorList>
            <person name="Hendrickx F."/>
            <person name="De Corte Z."/>
            <person name="Sonet G."/>
            <person name="Van Belleghem S.M."/>
            <person name="Kostlbacher S."/>
            <person name="Vangestel C."/>
        </authorList>
    </citation>
    <scope>NUCLEOTIDE SEQUENCE [LARGE SCALE GENOMIC DNA]</scope>
    <source>
        <strain evidence="2">W744_W776</strain>
    </source>
</reference>